<evidence type="ECO:0000256" key="1">
    <source>
        <dbReference type="SAM" id="Coils"/>
    </source>
</evidence>
<dbReference type="EMBL" id="BKBW01000023">
    <property type="protein sequence ID" value="GEQ78067.1"/>
    <property type="molecule type" value="Genomic_DNA"/>
</dbReference>
<gene>
    <name evidence="2" type="ORF">CTTA_5072</name>
</gene>
<comment type="caution">
    <text evidence="2">The sequence shown here is derived from an EMBL/GenBank/DDBJ whole genome shotgun (WGS) entry which is preliminary data.</text>
</comment>
<name>A0A5A7MJS4_COMTE</name>
<sequence length="173" mass="19566">MAFLEALSAARSTFEIAAVAVKARDEIKLQSAMAELREKIWAMSDMGLTQVQALHRLELEAQELRVKLAKAQDEHAQLEAKLEEKDQYQITEVCPGGWAYALISDMDKPVHGRAYFCPACYSQGKKVPMRHYQAQGQLAESWTCMADSTHRLNKPDPNRSSYVLGHDPRDWMA</sequence>
<dbReference type="Proteomes" id="UP000323105">
    <property type="component" value="Unassembled WGS sequence"/>
</dbReference>
<dbReference type="RefSeq" id="WP_087085876.1">
    <property type="nucleotide sequence ID" value="NZ_BKBW01000023.1"/>
</dbReference>
<keyword evidence="1" id="KW-0175">Coiled coil</keyword>
<dbReference type="AlphaFoldDB" id="A0A5A7MJS4"/>
<organism evidence="2 3">
    <name type="scientific">Comamonas testosteroni</name>
    <name type="common">Pseudomonas testosteroni</name>
    <dbReference type="NCBI Taxonomy" id="285"/>
    <lineage>
        <taxon>Bacteria</taxon>
        <taxon>Pseudomonadati</taxon>
        <taxon>Pseudomonadota</taxon>
        <taxon>Betaproteobacteria</taxon>
        <taxon>Burkholderiales</taxon>
        <taxon>Comamonadaceae</taxon>
        <taxon>Comamonas</taxon>
    </lineage>
</organism>
<reference evidence="2 3" key="1">
    <citation type="journal article" date="2019" name="Microbiol. Resour. Announc.">
        <title>Draft Genome Sequence of Comamonas testosteroni TA441, a Bacterium That Has a Cryptic Phenol Degradation Gene Cluster.</title>
        <authorList>
            <person name="Arai H."/>
            <person name="Ishii M."/>
        </authorList>
    </citation>
    <scope>NUCLEOTIDE SEQUENCE [LARGE SCALE GENOMIC DNA]</scope>
    <source>
        <strain evidence="2 3">TA441</strain>
    </source>
</reference>
<protein>
    <submittedName>
        <fullName evidence="2">Uncharacterized protein</fullName>
    </submittedName>
</protein>
<evidence type="ECO:0000313" key="3">
    <source>
        <dbReference type="Proteomes" id="UP000323105"/>
    </source>
</evidence>
<feature type="coiled-coil region" evidence="1">
    <location>
        <begin position="54"/>
        <end position="88"/>
    </location>
</feature>
<accession>A0A5A7MJS4</accession>
<evidence type="ECO:0000313" key="2">
    <source>
        <dbReference type="EMBL" id="GEQ78067.1"/>
    </source>
</evidence>
<proteinExistence type="predicted"/>